<dbReference type="PANTHER" id="PTHR21090">
    <property type="entry name" value="AROM/DEHYDROQUINATE SYNTHASE"/>
    <property type="match status" value="1"/>
</dbReference>
<sequence>MENTKTIAKARQGLRGTIEIPGDKSISHRSVMFSALGSTPVHITNFLHAQDCLSTAACMKALGASVEFESETSLVVCGHGLHGLREASTIIDAGNSGTTLRLMMGILAPQPFLTTFTGDASLHKRPMGRVIKPLSAMGAKIYGREKNTKLPITIVPAEGKLHGMLYESPVASAQVKSAILLSGMYADSPTTVVEPFTSRDHTERMLEAFGVETKKDGTAVTIEPVESFHAPSSIEVPGDISSAAYWLVAGSVVPGSHLLLKNVGVNPTRTGILDVLEAMGAKITLENERVSGGEAAADIRVEAAKLHGTSFGAEIMPRLIDEIPVLAVAALFAEGDTVITGAGELRVKETDRLQAVTDEFNKLAPGAVEASKDGLVIHGGTKVRAATCFSYDDHRMAMSLAILGAAGEGAEIERPECVTISYPAFYDTLARLQA</sequence>
<comment type="caution">
    <text evidence="8">Lacks conserved residue(s) required for the propagation of feature annotation.</text>
</comment>
<dbReference type="Proteomes" id="UP000095546">
    <property type="component" value="Unassembled WGS sequence"/>
</dbReference>
<dbReference type="PROSITE" id="PS00104">
    <property type="entry name" value="EPSP_SYNTHASE_1"/>
    <property type="match status" value="1"/>
</dbReference>
<dbReference type="CDD" id="cd01556">
    <property type="entry name" value="EPSP_synthase"/>
    <property type="match status" value="1"/>
</dbReference>
<keyword evidence="6 8" id="KW-0057">Aromatic amino acid biosynthesis</keyword>
<dbReference type="InterPro" id="IPR006264">
    <property type="entry name" value="EPSP_synthase"/>
</dbReference>
<reference evidence="10 11" key="1">
    <citation type="submission" date="2015-09" db="EMBL/GenBank/DDBJ databases">
        <authorList>
            <consortium name="Pathogen Informatics"/>
        </authorList>
    </citation>
    <scope>NUCLEOTIDE SEQUENCE [LARGE SCALE GENOMIC DNA]</scope>
    <source>
        <strain evidence="10 11">2789STDY5608828</strain>
    </source>
</reference>
<gene>
    <name evidence="10" type="primary">aroA1</name>
    <name evidence="8" type="synonym">aroA</name>
    <name evidence="10" type="ORF">ERS852385_01760</name>
</gene>
<keyword evidence="3 8" id="KW-0963">Cytoplasm</keyword>
<evidence type="ECO:0000256" key="1">
    <source>
        <dbReference type="ARBA" id="ARBA00004811"/>
    </source>
</evidence>
<feature type="binding site" evidence="8">
    <location>
        <position position="174"/>
    </location>
    <ligand>
        <name>3-phosphoshikimate</name>
        <dbReference type="ChEBI" id="CHEBI:145989"/>
    </ligand>
</feature>
<dbReference type="GO" id="GO:0003866">
    <property type="term" value="F:3-phosphoshikimate 1-carboxyvinyltransferase activity"/>
    <property type="evidence" value="ECO:0007669"/>
    <property type="project" value="UniProtKB-UniRule"/>
</dbReference>
<comment type="subunit">
    <text evidence="8">Monomer.</text>
</comment>
<dbReference type="RefSeq" id="WP_036375196.1">
    <property type="nucleotide sequence ID" value="NZ_CABIWZ010000015.1"/>
</dbReference>
<proteinExistence type="inferred from homology"/>
<name>A0A174B1H5_9FIRM</name>
<dbReference type="GO" id="GO:0009423">
    <property type="term" value="P:chorismate biosynthetic process"/>
    <property type="evidence" value="ECO:0007669"/>
    <property type="project" value="UniProtKB-UniRule"/>
</dbReference>
<keyword evidence="5 8" id="KW-0808">Transferase</keyword>
<feature type="binding site" evidence="8">
    <location>
        <position position="321"/>
    </location>
    <ligand>
        <name>3-phosphoshikimate</name>
        <dbReference type="ChEBI" id="CHEBI:145989"/>
    </ligand>
</feature>
<feature type="binding site" evidence="8">
    <location>
        <position position="174"/>
    </location>
    <ligand>
        <name>phosphoenolpyruvate</name>
        <dbReference type="ChEBI" id="CHEBI:58702"/>
    </ligand>
</feature>
<evidence type="ECO:0000256" key="2">
    <source>
        <dbReference type="ARBA" id="ARBA00009948"/>
    </source>
</evidence>
<dbReference type="GO" id="GO:0005737">
    <property type="term" value="C:cytoplasm"/>
    <property type="evidence" value="ECO:0007669"/>
    <property type="project" value="UniProtKB-SubCell"/>
</dbReference>
<evidence type="ECO:0000259" key="9">
    <source>
        <dbReference type="Pfam" id="PF00275"/>
    </source>
</evidence>
<evidence type="ECO:0000256" key="5">
    <source>
        <dbReference type="ARBA" id="ARBA00022679"/>
    </source>
</evidence>
<dbReference type="Gene3D" id="3.65.10.10">
    <property type="entry name" value="Enolpyruvate transferase domain"/>
    <property type="match status" value="2"/>
</dbReference>
<dbReference type="EC" id="2.5.1.19" evidence="8"/>
<feature type="binding site" evidence="8">
    <location>
        <position position="24"/>
    </location>
    <ligand>
        <name>phosphoenolpyruvate</name>
        <dbReference type="ChEBI" id="CHEBI:58702"/>
    </ligand>
</feature>
<evidence type="ECO:0000256" key="4">
    <source>
        <dbReference type="ARBA" id="ARBA00022605"/>
    </source>
</evidence>
<accession>A0A174B1H5</accession>
<dbReference type="SUPFAM" id="SSF55205">
    <property type="entry name" value="EPT/RTPC-like"/>
    <property type="match status" value="1"/>
</dbReference>
<feature type="binding site" evidence="8">
    <location>
        <position position="125"/>
    </location>
    <ligand>
        <name>phosphoenolpyruvate</name>
        <dbReference type="ChEBI" id="CHEBI:58702"/>
    </ligand>
</feature>
<feature type="binding site" evidence="8">
    <location>
        <position position="348"/>
    </location>
    <ligand>
        <name>3-phosphoshikimate</name>
        <dbReference type="ChEBI" id="CHEBI:145989"/>
    </ligand>
</feature>
<dbReference type="InterPro" id="IPR036968">
    <property type="entry name" value="Enolpyruvate_Tfrase_sf"/>
</dbReference>
<feature type="binding site" evidence="8">
    <location>
        <position position="24"/>
    </location>
    <ligand>
        <name>3-phosphoshikimate</name>
        <dbReference type="ChEBI" id="CHEBI:145989"/>
    </ligand>
</feature>
<dbReference type="GO" id="GO:0009073">
    <property type="term" value="P:aromatic amino acid family biosynthetic process"/>
    <property type="evidence" value="ECO:0007669"/>
    <property type="project" value="UniProtKB-KW"/>
</dbReference>
<dbReference type="EMBL" id="CYYU01000015">
    <property type="protein sequence ID" value="CUN94722.1"/>
    <property type="molecule type" value="Genomic_DNA"/>
</dbReference>
<dbReference type="eggNOG" id="COG0128">
    <property type="taxonomic scope" value="Bacteria"/>
</dbReference>
<dbReference type="NCBIfam" id="TIGR01356">
    <property type="entry name" value="aroA"/>
    <property type="match status" value="1"/>
</dbReference>
<keyword evidence="11" id="KW-1185">Reference proteome</keyword>
<dbReference type="InterPro" id="IPR001986">
    <property type="entry name" value="Enolpyruvate_Tfrase_dom"/>
</dbReference>
<dbReference type="AlphaFoldDB" id="A0A174B1H5"/>
<protein>
    <recommendedName>
        <fullName evidence="8">3-phosphoshikimate 1-carboxyvinyltransferase</fullName>
        <ecNumber evidence="8">2.5.1.19</ecNumber>
    </recommendedName>
    <alternativeName>
        <fullName evidence="8">5-enolpyruvylshikimate-3-phosphate synthase</fullName>
        <shortName evidence="8">EPSP synthase</shortName>
        <shortName evidence="8">EPSPS</shortName>
    </alternativeName>
</protein>
<feature type="active site" description="Proton acceptor" evidence="8">
    <location>
        <position position="321"/>
    </location>
</feature>
<feature type="binding site" evidence="8">
    <location>
        <position position="25"/>
    </location>
    <ligand>
        <name>3-phosphoshikimate</name>
        <dbReference type="ChEBI" id="CHEBI:145989"/>
    </ligand>
</feature>
<dbReference type="Pfam" id="PF00275">
    <property type="entry name" value="EPSP_synthase"/>
    <property type="match status" value="1"/>
</dbReference>
<dbReference type="FunFam" id="3.65.10.10:FF:000005">
    <property type="entry name" value="3-phosphoshikimate 1-carboxyvinyltransferase"/>
    <property type="match status" value="1"/>
</dbReference>
<dbReference type="OrthoDB" id="9809920at2"/>
<comment type="subcellular location">
    <subcellularLocation>
        <location evidence="8">Cytoplasm</location>
    </subcellularLocation>
</comment>
<feature type="binding site" evidence="8">
    <location>
        <position position="29"/>
    </location>
    <ligand>
        <name>3-phosphoshikimate</name>
        <dbReference type="ChEBI" id="CHEBI:145989"/>
    </ligand>
</feature>
<dbReference type="STRING" id="187979.ERS852385_01760"/>
<feature type="binding site" evidence="8">
    <location>
        <position position="172"/>
    </location>
    <ligand>
        <name>3-phosphoshikimate</name>
        <dbReference type="ChEBI" id="CHEBI:145989"/>
    </ligand>
</feature>
<dbReference type="InterPro" id="IPR023193">
    <property type="entry name" value="EPSP_synthase_CS"/>
</dbReference>
<evidence type="ECO:0000256" key="6">
    <source>
        <dbReference type="ARBA" id="ARBA00023141"/>
    </source>
</evidence>
<dbReference type="PIRSF" id="PIRSF000505">
    <property type="entry name" value="EPSPS"/>
    <property type="match status" value="1"/>
</dbReference>
<comment type="catalytic activity">
    <reaction evidence="7">
        <text>3-phosphoshikimate + phosphoenolpyruvate = 5-O-(1-carboxyvinyl)-3-phosphoshikimate + phosphate</text>
        <dbReference type="Rhea" id="RHEA:21256"/>
        <dbReference type="ChEBI" id="CHEBI:43474"/>
        <dbReference type="ChEBI" id="CHEBI:57701"/>
        <dbReference type="ChEBI" id="CHEBI:58702"/>
        <dbReference type="ChEBI" id="CHEBI:145989"/>
        <dbReference type="EC" id="2.5.1.19"/>
    </reaction>
    <physiologicalReaction direction="left-to-right" evidence="7">
        <dbReference type="Rhea" id="RHEA:21257"/>
    </physiologicalReaction>
</comment>
<evidence type="ECO:0000256" key="8">
    <source>
        <dbReference type="HAMAP-Rule" id="MF_00210"/>
    </source>
</evidence>
<feature type="domain" description="Enolpyruvate transferase" evidence="9">
    <location>
        <begin position="11"/>
        <end position="429"/>
    </location>
</feature>
<dbReference type="GO" id="GO:0008652">
    <property type="term" value="P:amino acid biosynthetic process"/>
    <property type="evidence" value="ECO:0007669"/>
    <property type="project" value="UniProtKB-KW"/>
</dbReference>
<evidence type="ECO:0000313" key="10">
    <source>
        <dbReference type="EMBL" id="CUN94722.1"/>
    </source>
</evidence>
<dbReference type="PANTHER" id="PTHR21090:SF5">
    <property type="entry name" value="PENTAFUNCTIONAL AROM POLYPEPTIDE"/>
    <property type="match status" value="1"/>
</dbReference>
<organism evidence="10 11">
    <name type="scientific">Mitsuokella jalaludinii</name>
    <dbReference type="NCBI Taxonomy" id="187979"/>
    <lineage>
        <taxon>Bacteria</taxon>
        <taxon>Bacillati</taxon>
        <taxon>Bacillota</taxon>
        <taxon>Negativicutes</taxon>
        <taxon>Selenomonadales</taxon>
        <taxon>Selenomonadaceae</taxon>
        <taxon>Mitsuokella</taxon>
    </lineage>
</organism>
<dbReference type="UniPathway" id="UPA00053">
    <property type="reaction ID" value="UER00089"/>
</dbReference>
<evidence type="ECO:0000256" key="3">
    <source>
        <dbReference type="ARBA" id="ARBA00022490"/>
    </source>
</evidence>
<dbReference type="InterPro" id="IPR013792">
    <property type="entry name" value="RNA3'P_cycl/enolpyr_Trfase_a/b"/>
</dbReference>
<feature type="binding site" evidence="8">
    <location>
        <position position="97"/>
    </location>
    <ligand>
        <name>phosphoenolpyruvate</name>
        <dbReference type="ChEBI" id="CHEBI:58702"/>
    </ligand>
</feature>
<comment type="function">
    <text evidence="8">Catalyzes the transfer of the enolpyruvyl moiety of phosphoenolpyruvate (PEP) to the 5-hydroxyl of shikimate-3-phosphate (S3P) to produce enolpyruvyl shikimate-3-phosphate and inorganic phosphate.</text>
</comment>
<evidence type="ECO:0000256" key="7">
    <source>
        <dbReference type="ARBA" id="ARBA00044633"/>
    </source>
</evidence>
<keyword evidence="4 8" id="KW-0028">Amino-acid biosynthesis</keyword>
<feature type="binding site" evidence="8">
    <location>
        <position position="352"/>
    </location>
    <ligand>
        <name>phosphoenolpyruvate</name>
        <dbReference type="ChEBI" id="CHEBI:58702"/>
    </ligand>
</feature>
<comment type="similarity">
    <text evidence="2 8">Belongs to the EPSP synthase family.</text>
</comment>
<feature type="binding site" evidence="8">
    <location>
        <position position="395"/>
    </location>
    <ligand>
        <name>phosphoenolpyruvate</name>
        <dbReference type="ChEBI" id="CHEBI:58702"/>
    </ligand>
</feature>
<evidence type="ECO:0000313" key="11">
    <source>
        <dbReference type="Proteomes" id="UP000095546"/>
    </source>
</evidence>
<dbReference type="HAMAP" id="MF_00210">
    <property type="entry name" value="EPSP_synth"/>
    <property type="match status" value="1"/>
</dbReference>
<comment type="pathway">
    <text evidence="1 8">Metabolic intermediate biosynthesis; chorismate biosynthesis; chorismate from D-erythrose 4-phosphate and phosphoenolpyruvate: step 6/7.</text>
</comment>